<comment type="caution">
    <text evidence="3">The sequence shown here is derived from an EMBL/GenBank/DDBJ whole genome shotgun (WGS) entry which is preliminary data.</text>
</comment>
<reference evidence="3" key="2">
    <citation type="journal article" date="2021" name="PeerJ">
        <title>Extensive microbial diversity within the chicken gut microbiome revealed by metagenomics and culture.</title>
        <authorList>
            <person name="Gilroy R."/>
            <person name="Ravi A."/>
            <person name="Getino M."/>
            <person name="Pursley I."/>
            <person name="Horton D.L."/>
            <person name="Alikhan N.F."/>
            <person name="Baker D."/>
            <person name="Gharbi K."/>
            <person name="Hall N."/>
            <person name="Watson M."/>
            <person name="Adriaenssens E.M."/>
            <person name="Foster-Nyarko E."/>
            <person name="Jarju S."/>
            <person name="Secka A."/>
            <person name="Antonio M."/>
            <person name="Oren A."/>
            <person name="Chaudhuri R.R."/>
            <person name="La Ragione R."/>
            <person name="Hildebrand F."/>
            <person name="Pallen M.J."/>
        </authorList>
    </citation>
    <scope>NUCLEOTIDE SEQUENCE</scope>
    <source>
        <strain evidence="3">ChiSjej6B24-2974</strain>
    </source>
</reference>
<sequence>MLGAAALCDRRTRNIPNRIPALMSILGLAEIARLLYLHAPVLPHLLALLLTIPLFLFWTLGLIGGGDVKLLFAMCLYLGIYKTALAAGLALISLVAYRIYAARRGKTMSARIALAPALALGGTGALAGQYLLMAMQLSFR</sequence>
<keyword evidence="1" id="KW-1133">Transmembrane helix</keyword>
<gene>
    <name evidence="3" type="ORF">IAA52_07850</name>
</gene>
<organism evidence="3 4">
    <name type="scientific">Candidatus Pullichristensenella stercorigallinarum</name>
    <dbReference type="NCBI Taxonomy" id="2840909"/>
    <lineage>
        <taxon>Bacteria</taxon>
        <taxon>Bacillati</taxon>
        <taxon>Bacillota</taxon>
        <taxon>Clostridia</taxon>
        <taxon>Candidatus Pullichristensenella</taxon>
    </lineage>
</organism>
<feature type="transmembrane region" description="Helical" evidence="1">
    <location>
        <begin position="75"/>
        <end position="100"/>
    </location>
</feature>
<dbReference type="AlphaFoldDB" id="A0A9D1CWF0"/>
<accession>A0A9D1CWF0</accession>
<keyword evidence="1" id="KW-0812">Transmembrane</keyword>
<dbReference type="GO" id="GO:0004190">
    <property type="term" value="F:aspartic-type endopeptidase activity"/>
    <property type="evidence" value="ECO:0007669"/>
    <property type="project" value="InterPro"/>
</dbReference>
<evidence type="ECO:0000256" key="1">
    <source>
        <dbReference type="SAM" id="Phobius"/>
    </source>
</evidence>
<evidence type="ECO:0000259" key="2">
    <source>
        <dbReference type="Pfam" id="PF01478"/>
    </source>
</evidence>
<dbReference type="InterPro" id="IPR000045">
    <property type="entry name" value="Prepilin_IV_endopep_pep"/>
</dbReference>
<feature type="transmembrane region" description="Helical" evidence="1">
    <location>
        <begin position="21"/>
        <end position="39"/>
    </location>
</feature>
<dbReference type="GO" id="GO:0016020">
    <property type="term" value="C:membrane"/>
    <property type="evidence" value="ECO:0007669"/>
    <property type="project" value="InterPro"/>
</dbReference>
<dbReference type="EMBL" id="DVFZ01000078">
    <property type="protein sequence ID" value="HIQ83002.1"/>
    <property type="molecule type" value="Genomic_DNA"/>
</dbReference>
<evidence type="ECO:0000313" key="4">
    <source>
        <dbReference type="Proteomes" id="UP000824260"/>
    </source>
</evidence>
<dbReference type="Pfam" id="PF01478">
    <property type="entry name" value="Peptidase_A24"/>
    <property type="match status" value="1"/>
</dbReference>
<keyword evidence="1" id="KW-0472">Membrane</keyword>
<proteinExistence type="predicted"/>
<dbReference type="Proteomes" id="UP000824260">
    <property type="component" value="Unassembled WGS sequence"/>
</dbReference>
<feature type="domain" description="Prepilin type IV endopeptidase peptidase" evidence="2">
    <location>
        <begin position="2"/>
        <end position="95"/>
    </location>
</feature>
<name>A0A9D1CWF0_9FIRM</name>
<reference evidence="3" key="1">
    <citation type="submission" date="2020-10" db="EMBL/GenBank/DDBJ databases">
        <authorList>
            <person name="Gilroy R."/>
        </authorList>
    </citation>
    <scope>NUCLEOTIDE SEQUENCE</scope>
    <source>
        <strain evidence="3">ChiSjej6B24-2974</strain>
    </source>
</reference>
<dbReference type="Gene3D" id="1.20.120.1220">
    <property type="match status" value="1"/>
</dbReference>
<protein>
    <submittedName>
        <fullName evidence="3">Prepilin peptidase</fullName>
    </submittedName>
</protein>
<feature type="transmembrane region" description="Helical" evidence="1">
    <location>
        <begin position="45"/>
        <end position="63"/>
    </location>
</feature>
<feature type="transmembrane region" description="Helical" evidence="1">
    <location>
        <begin position="112"/>
        <end position="132"/>
    </location>
</feature>
<evidence type="ECO:0000313" key="3">
    <source>
        <dbReference type="EMBL" id="HIQ83002.1"/>
    </source>
</evidence>